<dbReference type="RefSeq" id="WP_192461722.1">
    <property type="nucleotide sequence ID" value="NZ_JACYFJ010000002.1"/>
</dbReference>
<dbReference type="PANTHER" id="PTHR37804:SF1">
    <property type="entry name" value="CDAA REGULATORY PROTEIN CDAR"/>
    <property type="match status" value="1"/>
</dbReference>
<accession>A0ABV8JWQ8</accession>
<dbReference type="Pfam" id="PF07949">
    <property type="entry name" value="YbbR"/>
    <property type="match status" value="1"/>
</dbReference>
<name>A0ABV8JWQ8_9FLAO</name>
<dbReference type="InterPro" id="IPR012505">
    <property type="entry name" value="YbbR"/>
</dbReference>
<organism evidence="1 2">
    <name type="scientific">Euzebyella saccharophila</name>
    <dbReference type="NCBI Taxonomy" id="679664"/>
    <lineage>
        <taxon>Bacteria</taxon>
        <taxon>Pseudomonadati</taxon>
        <taxon>Bacteroidota</taxon>
        <taxon>Flavobacteriia</taxon>
        <taxon>Flavobacteriales</taxon>
        <taxon>Flavobacteriaceae</taxon>
        <taxon>Euzebyella</taxon>
    </lineage>
</organism>
<protein>
    <submittedName>
        <fullName evidence="1">CdaR family protein</fullName>
    </submittedName>
</protein>
<dbReference type="PANTHER" id="PTHR37804">
    <property type="entry name" value="CDAA REGULATORY PROTEIN CDAR"/>
    <property type="match status" value="1"/>
</dbReference>
<dbReference type="Proteomes" id="UP001595814">
    <property type="component" value="Unassembled WGS sequence"/>
</dbReference>
<gene>
    <name evidence="1" type="ORF">ACFOUT_14005</name>
</gene>
<dbReference type="Gene3D" id="2.170.120.40">
    <property type="entry name" value="YbbR-like domain"/>
    <property type="match status" value="1"/>
</dbReference>
<comment type="caution">
    <text evidence="1">The sequence shown here is derived from an EMBL/GenBank/DDBJ whole genome shotgun (WGS) entry which is preliminary data.</text>
</comment>
<dbReference type="EMBL" id="JBHSAW010000010">
    <property type="protein sequence ID" value="MFC4096998.1"/>
    <property type="molecule type" value="Genomic_DNA"/>
</dbReference>
<sequence length="281" mass="31927">MSTAQFDLEFVNVPDNYLFEKASKTSVDVRLRAIGFQFLRFNFKNKQVFIDLSELEETSAKFFASPDIYKKQIESQLPGTMALMDIDNDTLYFDMLAVTTKKVPVKAKVELDLAKNYLLDGKMKILPDSVEITGPKDEIDTIDFVSSAKLRLPDLASGFSESVDLLQSPELENTSYSTYKVQVQGEIARFSEKVYKLPIKKINFPKGVQVRTFPENVSVLCKAKIKVLKEISEEDFQVVADFRSLEATNSNFITVMLTKTPEGLHSSKLLENEVEFILKRE</sequence>
<keyword evidence="2" id="KW-1185">Reference proteome</keyword>
<reference evidence="2" key="1">
    <citation type="journal article" date="2019" name="Int. J. Syst. Evol. Microbiol.">
        <title>The Global Catalogue of Microorganisms (GCM) 10K type strain sequencing project: providing services to taxonomists for standard genome sequencing and annotation.</title>
        <authorList>
            <consortium name="The Broad Institute Genomics Platform"/>
            <consortium name="The Broad Institute Genome Sequencing Center for Infectious Disease"/>
            <person name="Wu L."/>
            <person name="Ma J."/>
        </authorList>
    </citation>
    <scope>NUCLEOTIDE SEQUENCE [LARGE SCALE GENOMIC DNA]</scope>
    <source>
        <strain evidence="2">CECT 7477</strain>
    </source>
</reference>
<dbReference type="InterPro" id="IPR053154">
    <property type="entry name" value="c-di-AMP_regulator"/>
</dbReference>
<dbReference type="Gene3D" id="2.170.120.30">
    <property type="match status" value="2"/>
</dbReference>
<evidence type="ECO:0000313" key="2">
    <source>
        <dbReference type="Proteomes" id="UP001595814"/>
    </source>
</evidence>
<evidence type="ECO:0000313" key="1">
    <source>
        <dbReference type="EMBL" id="MFC4096998.1"/>
    </source>
</evidence>
<proteinExistence type="predicted"/>